<dbReference type="GO" id="GO:0003729">
    <property type="term" value="F:mRNA binding"/>
    <property type="evidence" value="ECO:0007669"/>
    <property type="project" value="InterPro"/>
</dbReference>
<accession>A0A5D2WQU5</accession>
<dbReference type="Pfam" id="PF00642">
    <property type="entry name" value="zf-CCCH"/>
    <property type="match status" value="1"/>
</dbReference>
<keyword evidence="3 5" id="KW-0863">Zinc-finger</keyword>
<keyword evidence="10" id="KW-1185">Reference proteome</keyword>
<evidence type="ECO:0000313" key="10">
    <source>
        <dbReference type="Proteomes" id="UP000323597"/>
    </source>
</evidence>
<evidence type="ECO:0000256" key="7">
    <source>
        <dbReference type="SAM" id="Phobius"/>
    </source>
</evidence>
<dbReference type="PANTHER" id="PTHR12547:SF139">
    <property type="entry name" value="C3H1-TYPE DOMAIN-CONTAINING PROTEIN"/>
    <property type="match status" value="1"/>
</dbReference>
<reference evidence="9 10" key="1">
    <citation type="submission" date="2019-07" db="EMBL/GenBank/DDBJ databases">
        <title>WGS assembly of Gossypium mustelinum.</title>
        <authorList>
            <person name="Chen Z.J."/>
            <person name="Sreedasyam A."/>
            <person name="Ando A."/>
            <person name="Song Q."/>
            <person name="De L."/>
            <person name="Hulse-Kemp A."/>
            <person name="Ding M."/>
            <person name="Ye W."/>
            <person name="Kirkbride R."/>
            <person name="Jenkins J."/>
            <person name="Plott C."/>
            <person name="Lovell J."/>
            <person name="Lin Y.-M."/>
            <person name="Vaughn R."/>
            <person name="Liu B."/>
            <person name="Li W."/>
            <person name="Simpson S."/>
            <person name="Scheffler B."/>
            <person name="Saski C."/>
            <person name="Grover C."/>
            <person name="Hu G."/>
            <person name="Conover J."/>
            <person name="Carlson J."/>
            <person name="Shu S."/>
            <person name="Boston L."/>
            <person name="Williams M."/>
            <person name="Peterson D."/>
            <person name="Mcgee K."/>
            <person name="Jones D."/>
            <person name="Wendel J."/>
            <person name="Stelly D."/>
            <person name="Grimwood J."/>
            <person name="Schmutz J."/>
        </authorList>
    </citation>
    <scope>NUCLEOTIDE SEQUENCE [LARGE SCALE GENOMIC DNA]</scope>
    <source>
        <strain evidence="9">1408120.09</strain>
    </source>
</reference>
<keyword evidence="1 5" id="KW-0479">Metal-binding</keyword>
<proteinExistence type="predicted"/>
<dbReference type="PROSITE" id="PS50103">
    <property type="entry name" value="ZF_C3H1"/>
    <property type="match status" value="2"/>
</dbReference>
<dbReference type="SMART" id="SM00356">
    <property type="entry name" value="ZnF_C3H1"/>
    <property type="match status" value="2"/>
</dbReference>
<dbReference type="InterPro" id="IPR000571">
    <property type="entry name" value="Znf_CCCH"/>
</dbReference>
<feature type="zinc finger region" description="C3H1-type" evidence="5">
    <location>
        <begin position="318"/>
        <end position="346"/>
    </location>
</feature>
<dbReference type="AlphaFoldDB" id="A0A5D2WQU5"/>
<feature type="domain" description="C3H1-type" evidence="8">
    <location>
        <begin position="318"/>
        <end position="346"/>
    </location>
</feature>
<feature type="domain" description="C3H1-type" evidence="8">
    <location>
        <begin position="356"/>
        <end position="384"/>
    </location>
</feature>
<feature type="zinc finger region" description="C3H1-type" evidence="5">
    <location>
        <begin position="356"/>
        <end position="384"/>
    </location>
</feature>
<dbReference type="Gene3D" id="4.10.1000.10">
    <property type="entry name" value="Zinc finger, CCCH-type"/>
    <property type="match status" value="2"/>
</dbReference>
<protein>
    <recommendedName>
        <fullName evidence="8">C3H1-type domain-containing protein</fullName>
    </recommendedName>
</protein>
<evidence type="ECO:0000256" key="2">
    <source>
        <dbReference type="ARBA" id="ARBA00022737"/>
    </source>
</evidence>
<dbReference type="SUPFAM" id="SSF90229">
    <property type="entry name" value="CCCH zinc finger"/>
    <property type="match status" value="2"/>
</dbReference>
<keyword evidence="7" id="KW-0472">Membrane</keyword>
<dbReference type="InterPro" id="IPR045877">
    <property type="entry name" value="ZFP36-like"/>
</dbReference>
<keyword evidence="7" id="KW-0812">Transmembrane</keyword>
<dbReference type="GO" id="GO:0008270">
    <property type="term" value="F:zinc ion binding"/>
    <property type="evidence" value="ECO:0007669"/>
    <property type="project" value="UniProtKB-KW"/>
</dbReference>
<dbReference type="PANTHER" id="PTHR12547">
    <property type="entry name" value="CCCH ZINC FINGER/TIS11-RELATED"/>
    <property type="match status" value="1"/>
</dbReference>
<evidence type="ECO:0000259" key="8">
    <source>
        <dbReference type="PROSITE" id="PS50103"/>
    </source>
</evidence>
<evidence type="ECO:0000256" key="1">
    <source>
        <dbReference type="ARBA" id="ARBA00022723"/>
    </source>
</evidence>
<organism evidence="9 10">
    <name type="scientific">Gossypium mustelinum</name>
    <name type="common">Cotton</name>
    <name type="synonym">Gossypium caicoense</name>
    <dbReference type="NCBI Taxonomy" id="34275"/>
    <lineage>
        <taxon>Eukaryota</taxon>
        <taxon>Viridiplantae</taxon>
        <taxon>Streptophyta</taxon>
        <taxon>Embryophyta</taxon>
        <taxon>Tracheophyta</taxon>
        <taxon>Spermatophyta</taxon>
        <taxon>Magnoliopsida</taxon>
        <taxon>eudicotyledons</taxon>
        <taxon>Gunneridae</taxon>
        <taxon>Pentapetalae</taxon>
        <taxon>rosids</taxon>
        <taxon>malvids</taxon>
        <taxon>Malvales</taxon>
        <taxon>Malvaceae</taxon>
        <taxon>Malvoideae</taxon>
        <taxon>Gossypium</taxon>
    </lineage>
</organism>
<dbReference type="FunFam" id="4.10.1000.10:FF:000002">
    <property type="entry name" value="Zinc finger protein 36, C3H1 type-like 1"/>
    <property type="match status" value="1"/>
</dbReference>
<keyword evidence="6" id="KW-0175">Coiled coil</keyword>
<dbReference type="Proteomes" id="UP000323597">
    <property type="component" value="Chromosome A12"/>
</dbReference>
<evidence type="ECO:0000256" key="3">
    <source>
        <dbReference type="ARBA" id="ARBA00022771"/>
    </source>
</evidence>
<keyword evidence="7" id="KW-1133">Transmembrane helix</keyword>
<sequence length="385" mass="44226">MIVSKNKETKSPLNQSVLQLTFFHTTPKHSPQPYTFSSHIKISIFYPLFLTLFFLLRQLFHIPFGFFFPLFIQDSLLGFQGIFQSFLLLNWKIPSTIFIMEKITSLSSDQDTIFPATATSCATIYDQNYVSPSPFQTNHQQCHQDIAADFSSMYNFIFPPHSLPLSPSSCSSSSSNDPHLNLNLTSDATATKHRLNQARVVLEYDQLCDHYNICFARLQALNRDIETLRRENSDLLVANNELMKLLNLSSMAVMNNRNLQRKELPKSVSVRSSNYLKLNHQQGPRNQQQVVNPLLGVQVSSDWRREKAIELDVYNQGMAKTELCDTWEEIGSCPYGEHCQFAHGITELRPVIRHPRYKTQACRMVLAGQICPYGHRCHFRHSLTE</sequence>
<evidence type="ECO:0000256" key="5">
    <source>
        <dbReference type="PROSITE-ProRule" id="PRU00723"/>
    </source>
</evidence>
<gene>
    <name evidence="9" type="ORF">E1A91_A12G058600v1</name>
</gene>
<name>A0A5D2WQU5_GOSMU</name>
<evidence type="ECO:0000313" key="9">
    <source>
        <dbReference type="EMBL" id="TYJ03899.1"/>
    </source>
</evidence>
<feature type="coiled-coil region" evidence="6">
    <location>
        <begin position="211"/>
        <end position="245"/>
    </location>
</feature>
<dbReference type="EMBL" id="CM017647">
    <property type="protein sequence ID" value="TYJ03899.1"/>
    <property type="molecule type" value="Genomic_DNA"/>
</dbReference>
<keyword evidence="4 5" id="KW-0862">Zinc</keyword>
<keyword evidence="2" id="KW-0677">Repeat</keyword>
<feature type="transmembrane region" description="Helical" evidence="7">
    <location>
        <begin position="42"/>
        <end position="60"/>
    </location>
</feature>
<evidence type="ECO:0000256" key="6">
    <source>
        <dbReference type="SAM" id="Coils"/>
    </source>
</evidence>
<dbReference type="FunFam" id="4.10.1000.10:FF:000001">
    <property type="entry name" value="zinc finger CCCH domain-containing protein 15-like"/>
    <property type="match status" value="1"/>
</dbReference>
<evidence type="ECO:0000256" key="4">
    <source>
        <dbReference type="ARBA" id="ARBA00022833"/>
    </source>
</evidence>
<dbReference type="InterPro" id="IPR036855">
    <property type="entry name" value="Znf_CCCH_sf"/>
</dbReference>